<dbReference type="PANTHER" id="PTHR43549:SF2">
    <property type="entry name" value="MULTIDRUG RESISTANCE PROTEIN NORM-RELATED"/>
    <property type="match status" value="1"/>
</dbReference>
<evidence type="ECO:0000256" key="7">
    <source>
        <dbReference type="SAM" id="Phobius"/>
    </source>
</evidence>
<feature type="transmembrane region" description="Helical" evidence="7">
    <location>
        <begin position="517"/>
        <end position="539"/>
    </location>
</feature>
<organism evidence="8 9">
    <name type="scientific">Elsinoe batatas</name>
    <dbReference type="NCBI Taxonomy" id="2601811"/>
    <lineage>
        <taxon>Eukaryota</taxon>
        <taxon>Fungi</taxon>
        <taxon>Dikarya</taxon>
        <taxon>Ascomycota</taxon>
        <taxon>Pezizomycotina</taxon>
        <taxon>Dothideomycetes</taxon>
        <taxon>Dothideomycetidae</taxon>
        <taxon>Myriangiales</taxon>
        <taxon>Elsinoaceae</taxon>
        <taxon>Elsinoe</taxon>
    </lineage>
</organism>
<keyword evidence="5 7" id="KW-1133">Transmembrane helix</keyword>
<keyword evidence="9" id="KW-1185">Reference proteome</keyword>
<dbReference type="OrthoDB" id="2119662at2759"/>
<feature type="transmembrane region" description="Helical" evidence="7">
    <location>
        <begin position="148"/>
        <end position="169"/>
    </location>
</feature>
<dbReference type="InterPro" id="IPR052031">
    <property type="entry name" value="Membrane_Transporter-Flippase"/>
</dbReference>
<name>A0A8K0L1L9_9PEZI</name>
<dbReference type="GO" id="GO:0005886">
    <property type="term" value="C:plasma membrane"/>
    <property type="evidence" value="ECO:0007669"/>
    <property type="project" value="UniProtKB-SubCell"/>
</dbReference>
<comment type="subcellular location">
    <subcellularLocation>
        <location evidence="1">Cell membrane</location>
        <topology evidence="1">Multi-pass membrane protein</topology>
    </subcellularLocation>
</comment>
<keyword evidence="6 7" id="KW-0472">Membrane</keyword>
<gene>
    <name evidence="8" type="ORF">KVT40_005699</name>
</gene>
<feature type="transmembrane region" description="Helical" evidence="7">
    <location>
        <begin position="213"/>
        <end position="237"/>
    </location>
</feature>
<dbReference type="PANTHER" id="PTHR43549">
    <property type="entry name" value="MULTIDRUG RESISTANCE PROTEIN YPNP-RELATED"/>
    <property type="match status" value="1"/>
</dbReference>
<feature type="transmembrane region" description="Helical" evidence="7">
    <location>
        <begin position="461"/>
        <end position="484"/>
    </location>
</feature>
<accession>A0A8K0L1L9</accession>
<feature type="transmembrane region" description="Helical" evidence="7">
    <location>
        <begin position="66"/>
        <end position="85"/>
    </location>
</feature>
<sequence>MSSSISRPPSHKRILYQMLPTKDDDTVRVADSLIEGELNIHDSQHELRDWRSQLLQDLKPHRSRDTFTGALTFNIAALILPALYSTLSKLWVANIDSSMVVTTDAYTYIGVFAEVLNEGLPRASWLVIGDKASRSFRDRLQLTHTLMLFQSVLGLIMSIAFVAGASTFADAFVPTEVRAASVTYVRIAAFSAFSSAVEYAVNTSTRALDKPDVPLIISSTKFAVNIILDLVLISRFHVRGVVPSVNTQAGIQLACNLASAFAGLVYFAYTTSVRPCSEARVQDSAQSLRPSLDSLVTLARPGSVFFLESAIRNALYLWLVSGIVSMGSEYATAWGVFSTIRWGLVMVPVQALEATTSAFIGHSWGEYRKSLGSFAGNSESGWRRLLSFSELGPIRPRATWSQLWRVMRWAFYAVVIALVVEVPLCLLMSFFGAQPFASYISGSGTVAAIAAHMWKTIDWCYIFYAMSTQLATILLATRPLWYLYQSLASNLLYVLPWAIVCQIADLNADDAWTYHSLVFGGSLVFSFFDIVLFDVLWAWRLRKGRGEIDDDHDR</sequence>
<feature type="transmembrane region" description="Helical" evidence="7">
    <location>
        <begin position="409"/>
        <end position="430"/>
    </location>
</feature>
<evidence type="ECO:0000256" key="5">
    <source>
        <dbReference type="ARBA" id="ARBA00022989"/>
    </source>
</evidence>
<protein>
    <submittedName>
        <fullName evidence="8">Uncharacterized protein</fullName>
    </submittedName>
</protein>
<comment type="caution">
    <text evidence="8">The sequence shown here is derived from an EMBL/GenBank/DDBJ whole genome shotgun (WGS) entry which is preliminary data.</text>
</comment>
<evidence type="ECO:0000313" key="8">
    <source>
        <dbReference type="EMBL" id="KAG8626754.1"/>
    </source>
</evidence>
<feature type="transmembrane region" description="Helical" evidence="7">
    <location>
        <begin position="181"/>
        <end position="201"/>
    </location>
</feature>
<evidence type="ECO:0000256" key="4">
    <source>
        <dbReference type="ARBA" id="ARBA00022692"/>
    </source>
</evidence>
<evidence type="ECO:0000256" key="1">
    <source>
        <dbReference type="ARBA" id="ARBA00004651"/>
    </source>
</evidence>
<dbReference type="Proteomes" id="UP000809789">
    <property type="component" value="Unassembled WGS sequence"/>
</dbReference>
<keyword evidence="2" id="KW-0813">Transport</keyword>
<evidence type="ECO:0000256" key="6">
    <source>
        <dbReference type="ARBA" id="ARBA00023136"/>
    </source>
</evidence>
<dbReference type="AlphaFoldDB" id="A0A8K0L1L9"/>
<dbReference type="EMBL" id="JAESVG020000006">
    <property type="protein sequence ID" value="KAG8626754.1"/>
    <property type="molecule type" value="Genomic_DNA"/>
</dbReference>
<keyword evidence="3" id="KW-1003">Cell membrane</keyword>
<reference evidence="8" key="1">
    <citation type="submission" date="2021-07" db="EMBL/GenBank/DDBJ databases">
        <title>Elsinoe batatas strain:CRI-CJ2 Genome sequencing and assembly.</title>
        <authorList>
            <person name="Huang L."/>
        </authorList>
    </citation>
    <scope>NUCLEOTIDE SEQUENCE</scope>
    <source>
        <strain evidence="8">CRI-CJ2</strain>
    </source>
</reference>
<evidence type="ECO:0000256" key="2">
    <source>
        <dbReference type="ARBA" id="ARBA00022448"/>
    </source>
</evidence>
<evidence type="ECO:0000313" key="9">
    <source>
        <dbReference type="Proteomes" id="UP000809789"/>
    </source>
</evidence>
<evidence type="ECO:0000256" key="3">
    <source>
        <dbReference type="ARBA" id="ARBA00022475"/>
    </source>
</evidence>
<proteinExistence type="predicted"/>
<keyword evidence="4 7" id="KW-0812">Transmembrane</keyword>
<feature type="transmembrane region" description="Helical" evidence="7">
    <location>
        <begin position="249"/>
        <end position="269"/>
    </location>
</feature>